<evidence type="ECO:0000256" key="1">
    <source>
        <dbReference type="ARBA" id="ARBA00001946"/>
    </source>
</evidence>
<evidence type="ECO:0000256" key="5">
    <source>
        <dbReference type="ARBA" id="ARBA00022679"/>
    </source>
</evidence>
<evidence type="ECO:0000256" key="8">
    <source>
        <dbReference type="ARBA" id="ARBA00022842"/>
    </source>
</evidence>
<dbReference type="EMBL" id="UINC01149404">
    <property type="protein sequence ID" value="SVD41859.1"/>
    <property type="molecule type" value="Genomic_DNA"/>
</dbReference>
<feature type="non-terminal residue" evidence="11">
    <location>
        <position position="202"/>
    </location>
</feature>
<dbReference type="PANTHER" id="PTHR30040">
    <property type="entry name" value="THIAMINE BIOSYNTHESIS LIPOPROTEIN APBE"/>
    <property type="match status" value="1"/>
</dbReference>
<keyword evidence="5" id="KW-0808">Transferase</keyword>
<dbReference type="PANTHER" id="PTHR30040:SF2">
    <property type="entry name" value="FAD:PROTEIN FMN TRANSFERASE"/>
    <property type="match status" value="1"/>
</dbReference>
<evidence type="ECO:0000256" key="9">
    <source>
        <dbReference type="ARBA" id="ARBA00031306"/>
    </source>
</evidence>
<comment type="catalytic activity">
    <reaction evidence="10">
        <text>L-threonyl-[protein] + FAD = FMN-L-threonyl-[protein] + AMP + H(+)</text>
        <dbReference type="Rhea" id="RHEA:36847"/>
        <dbReference type="Rhea" id="RHEA-COMP:11060"/>
        <dbReference type="Rhea" id="RHEA-COMP:11061"/>
        <dbReference type="ChEBI" id="CHEBI:15378"/>
        <dbReference type="ChEBI" id="CHEBI:30013"/>
        <dbReference type="ChEBI" id="CHEBI:57692"/>
        <dbReference type="ChEBI" id="CHEBI:74257"/>
        <dbReference type="ChEBI" id="CHEBI:456215"/>
        <dbReference type="EC" id="2.7.1.180"/>
    </reaction>
</comment>
<evidence type="ECO:0000313" key="11">
    <source>
        <dbReference type="EMBL" id="SVD41859.1"/>
    </source>
</evidence>
<evidence type="ECO:0000256" key="2">
    <source>
        <dbReference type="ARBA" id="ARBA00011955"/>
    </source>
</evidence>
<dbReference type="GO" id="GO:0046872">
    <property type="term" value="F:metal ion binding"/>
    <property type="evidence" value="ECO:0007669"/>
    <property type="project" value="UniProtKB-KW"/>
</dbReference>
<evidence type="ECO:0000256" key="4">
    <source>
        <dbReference type="ARBA" id="ARBA00022630"/>
    </source>
</evidence>
<comment type="cofactor">
    <cofactor evidence="1">
        <name>Mg(2+)</name>
        <dbReference type="ChEBI" id="CHEBI:18420"/>
    </cofactor>
</comment>
<gene>
    <name evidence="11" type="ORF">METZ01_LOCUS394713</name>
</gene>
<evidence type="ECO:0000256" key="6">
    <source>
        <dbReference type="ARBA" id="ARBA00022723"/>
    </source>
</evidence>
<dbReference type="InterPro" id="IPR003374">
    <property type="entry name" value="ApbE-like_sf"/>
</dbReference>
<dbReference type="SUPFAM" id="SSF143631">
    <property type="entry name" value="ApbE-like"/>
    <property type="match status" value="1"/>
</dbReference>
<organism evidence="11">
    <name type="scientific">marine metagenome</name>
    <dbReference type="NCBI Taxonomy" id="408172"/>
    <lineage>
        <taxon>unclassified sequences</taxon>
        <taxon>metagenomes</taxon>
        <taxon>ecological metagenomes</taxon>
    </lineage>
</organism>
<dbReference type="PROSITE" id="PS51257">
    <property type="entry name" value="PROKAR_LIPOPROTEIN"/>
    <property type="match status" value="1"/>
</dbReference>
<reference evidence="11" key="1">
    <citation type="submission" date="2018-05" db="EMBL/GenBank/DDBJ databases">
        <authorList>
            <person name="Lanie J.A."/>
            <person name="Ng W.-L."/>
            <person name="Kazmierczak K.M."/>
            <person name="Andrzejewski T.M."/>
            <person name="Davidsen T.M."/>
            <person name="Wayne K.J."/>
            <person name="Tettelin H."/>
            <person name="Glass J.I."/>
            <person name="Rusch D."/>
            <person name="Podicherti R."/>
            <person name="Tsui H.-C.T."/>
            <person name="Winkler M.E."/>
        </authorList>
    </citation>
    <scope>NUCLEOTIDE SEQUENCE</scope>
</reference>
<name>A0A382V5S5_9ZZZZ</name>
<evidence type="ECO:0000256" key="7">
    <source>
        <dbReference type="ARBA" id="ARBA00022827"/>
    </source>
</evidence>
<evidence type="ECO:0000256" key="3">
    <source>
        <dbReference type="ARBA" id="ARBA00016337"/>
    </source>
</evidence>
<protein>
    <recommendedName>
        <fullName evidence="3">FAD:protein FMN transferase</fullName>
        <ecNumber evidence="2">2.7.1.180</ecNumber>
    </recommendedName>
    <alternativeName>
        <fullName evidence="9">Flavin transferase</fullName>
    </alternativeName>
</protein>
<dbReference type="Gene3D" id="3.10.520.10">
    <property type="entry name" value="ApbE-like domains"/>
    <property type="match status" value="1"/>
</dbReference>
<proteinExistence type="predicted"/>
<dbReference type="GO" id="GO:0016740">
    <property type="term" value="F:transferase activity"/>
    <property type="evidence" value="ECO:0007669"/>
    <property type="project" value="UniProtKB-KW"/>
</dbReference>
<dbReference type="AlphaFoldDB" id="A0A382V5S5"/>
<keyword evidence="8" id="KW-0460">Magnesium</keyword>
<dbReference type="EC" id="2.7.1.180" evidence="2"/>
<keyword evidence="4" id="KW-0285">Flavoprotein</keyword>
<keyword evidence="7" id="KW-0274">FAD</keyword>
<dbReference type="Pfam" id="PF02424">
    <property type="entry name" value="ApbE"/>
    <property type="match status" value="1"/>
</dbReference>
<sequence length="202" mass="22087">MSFKLTSNSLFPLYLLPALCLLIASCEFKNQNITKRTKFLMGTLIEIVIQEPSNDLAQKAISASFNEISRLEKIMSTYLPNSELSKFNSLAGGEIKIPVSPDLLKVIQRGVYWGTLSNGAIDISIGPAVKLWEFKSETPSPPDVGELKKVSEFINYKDIIIDGNSIGLKKTGMSLNLGSIAKGYAVDQAIKNLKKMGIKSGL</sequence>
<evidence type="ECO:0000256" key="10">
    <source>
        <dbReference type="ARBA" id="ARBA00048540"/>
    </source>
</evidence>
<dbReference type="InterPro" id="IPR024932">
    <property type="entry name" value="ApbE"/>
</dbReference>
<keyword evidence="6" id="KW-0479">Metal-binding</keyword>
<accession>A0A382V5S5</accession>